<evidence type="ECO:0000313" key="1">
    <source>
        <dbReference type="EMBL" id="KAA3439570.1"/>
    </source>
</evidence>
<organism evidence="1 2">
    <name type="scientific">Rufibacter hautae</name>
    <dbReference type="NCBI Taxonomy" id="2595005"/>
    <lineage>
        <taxon>Bacteria</taxon>
        <taxon>Pseudomonadati</taxon>
        <taxon>Bacteroidota</taxon>
        <taxon>Cytophagia</taxon>
        <taxon>Cytophagales</taxon>
        <taxon>Hymenobacteraceae</taxon>
        <taxon>Rufibacter</taxon>
    </lineage>
</organism>
<name>A0A5B6TJG1_9BACT</name>
<dbReference type="AlphaFoldDB" id="A0A5B6TJG1"/>
<dbReference type="EMBL" id="VKKY01000001">
    <property type="protein sequence ID" value="KAA3439570.1"/>
    <property type="molecule type" value="Genomic_DNA"/>
</dbReference>
<evidence type="ECO:0000313" key="2">
    <source>
        <dbReference type="Proteomes" id="UP000324133"/>
    </source>
</evidence>
<gene>
    <name evidence="1" type="ORF">FOA19_02475</name>
</gene>
<proteinExistence type="predicted"/>
<reference evidence="1 2" key="1">
    <citation type="submission" date="2019-07" db="EMBL/GenBank/DDBJ databases">
        <title>Rufibacter sp. nov., isolated from lake sediment.</title>
        <authorList>
            <person name="Qu J.-H."/>
        </authorList>
    </citation>
    <scope>NUCLEOTIDE SEQUENCE [LARGE SCALE GENOMIC DNA]</scope>
    <source>
        <strain evidence="1 2">NBS58-1</strain>
    </source>
</reference>
<dbReference type="OrthoDB" id="879730at2"/>
<protein>
    <submittedName>
        <fullName evidence="1">Uncharacterized protein</fullName>
    </submittedName>
</protein>
<comment type="caution">
    <text evidence="1">The sequence shown here is derived from an EMBL/GenBank/DDBJ whole genome shotgun (WGS) entry which is preliminary data.</text>
</comment>
<dbReference type="Proteomes" id="UP000324133">
    <property type="component" value="Unassembled WGS sequence"/>
</dbReference>
<accession>A0A5B6TJG1</accession>
<keyword evidence="2" id="KW-1185">Reference proteome</keyword>
<dbReference type="RefSeq" id="WP_149089213.1">
    <property type="nucleotide sequence ID" value="NZ_VKKY01000001.1"/>
</dbReference>
<sequence length="280" mass="32697">MHDIKIGKLQRQLPGKWNELTGKQLLGIIAVSTRIPSIPGLKPHQIQELLRLETLFILLNVPRALLMLFTPLQLLQFYWLMPFLEKGGFSGLTAQLFPKLRVPGFLGWFRPRLFGPRERIRNMSFLEFIYADTFFTAYTQKQNPAMLDKLVSCLYRKKRWFHFLLKRLASYGGDCRQEFNPYFVDGRARLVARFSLEQKLAILCWYRDCREELEREFPLVFSGSNQKTAGRKGWDGVLLGMSGHVMNIESTGKANIRSILGMMQQRFEEVEEAKKQRDEN</sequence>